<feature type="transmembrane region" description="Helical" evidence="1">
    <location>
        <begin position="91"/>
        <end position="112"/>
    </location>
</feature>
<dbReference type="InterPro" id="IPR052163">
    <property type="entry name" value="DGC-Regulatory_Protein"/>
</dbReference>
<dbReference type="Gene3D" id="3.30.70.270">
    <property type="match status" value="1"/>
</dbReference>
<dbReference type="InterPro" id="IPR043128">
    <property type="entry name" value="Rev_trsase/Diguanyl_cyclase"/>
</dbReference>
<evidence type="ECO:0000259" key="2">
    <source>
        <dbReference type="PROSITE" id="PS50887"/>
    </source>
</evidence>
<dbReference type="CDD" id="cd01949">
    <property type="entry name" value="GGDEF"/>
    <property type="match status" value="1"/>
</dbReference>
<organism evidence="3 4">
    <name type="scientific">Allopontixanthobacter sediminis</name>
    <dbReference type="NCBI Taxonomy" id="1689985"/>
    <lineage>
        <taxon>Bacteria</taxon>
        <taxon>Pseudomonadati</taxon>
        <taxon>Pseudomonadota</taxon>
        <taxon>Alphaproteobacteria</taxon>
        <taxon>Sphingomonadales</taxon>
        <taxon>Erythrobacteraceae</taxon>
        <taxon>Allopontixanthobacter</taxon>
    </lineage>
</organism>
<keyword evidence="4" id="KW-1185">Reference proteome</keyword>
<keyword evidence="1" id="KW-0812">Transmembrane</keyword>
<dbReference type="PANTHER" id="PTHR46663">
    <property type="entry name" value="DIGUANYLATE CYCLASE DGCT-RELATED"/>
    <property type="match status" value="1"/>
</dbReference>
<dbReference type="PROSITE" id="PS50887">
    <property type="entry name" value="GGDEF"/>
    <property type="match status" value="1"/>
</dbReference>
<feature type="transmembrane region" description="Helical" evidence="1">
    <location>
        <begin position="167"/>
        <end position="186"/>
    </location>
</feature>
<dbReference type="Proteomes" id="UP000431922">
    <property type="component" value="Unassembled WGS sequence"/>
</dbReference>
<accession>A0A845AYI3</accession>
<dbReference type="InterPro" id="IPR000160">
    <property type="entry name" value="GGDEF_dom"/>
</dbReference>
<evidence type="ECO:0000313" key="3">
    <source>
        <dbReference type="EMBL" id="MXP44563.1"/>
    </source>
</evidence>
<dbReference type="InterPro" id="IPR029787">
    <property type="entry name" value="Nucleotide_cyclase"/>
</dbReference>
<feature type="transmembrane region" description="Helical" evidence="1">
    <location>
        <begin position="49"/>
        <end position="71"/>
    </location>
</feature>
<dbReference type="Pfam" id="PF00990">
    <property type="entry name" value="GGDEF"/>
    <property type="match status" value="1"/>
</dbReference>
<evidence type="ECO:0000313" key="4">
    <source>
        <dbReference type="Proteomes" id="UP000431922"/>
    </source>
</evidence>
<dbReference type="EMBL" id="WTYL01000002">
    <property type="protein sequence ID" value="MXP44563.1"/>
    <property type="molecule type" value="Genomic_DNA"/>
</dbReference>
<evidence type="ECO:0000256" key="1">
    <source>
        <dbReference type="SAM" id="Phobius"/>
    </source>
</evidence>
<dbReference type="RefSeq" id="WP_160756141.1">
    <property type="nucleotide sequence ID" value="NZ_WTYL01000002.1"/>
</dbReference>
<dbReference type="OrthoDB" id="9812260at2"/>
<reference evidence="3 4" key="1">
    <citation type="submission" date="2019-12" db="EMBL/GenBank/DDBJ databases">
        <title>Genomic-based taxomic classification of the family Erythrobacteraceae.</title>
        <authorList>
            <person name="Xu L."/>
        </authorList>
    </citation>
    <scope>NUCLEOTIDE SEQUENCE [LARGE SCALE GENOMIC DNA]</scope>
    <source>
        <strain evidence="3 4">KCTC 42453</strain>
    </source>
</reference>
<feature type="transmembrane region" description="Helical" evidence="1">
    <location>
        <begin position="118"/>
        <end position="136"/>
    </location>
</feature>
<feature type="transmembrane region" description="Helical" evidence="1">
    <location>
        <begin position="143"/>
        <end position="161"/>
    </location>
</feature>
<sequence>MNRIHDSLPESTHIELVRSLFSTRFNTLIMGFCFVATGLTVVVETHDRMLDVLIVAGTTAAIWRYLVLVLYRRESLDENLRFARARELERIFAIPYLLFAAIFGAFSARAFIVATPEARTLIVALLVGYSAGVAAGISYRPRIGLTAMLAAVIPTIVAALLTGNPSYWAVAAVLAIFLGGGMHSMVSRYRYVADGINMRNLYEGLARSDALTGLGNRLALGEKFAAVAAKKLMTAVHCLDLDRFKPVNDRYGHPTGDALLKTVSQRLSGLLRMGDFAVRTGGDEFVVIQSGIADLAEAELLAQRIRNALGAPYKLDGRTIQVGASVGYTLTSEQGYGLEHLVSCADQALLDAKGLGGGIAVFREPTVLDFRRAG</sequence>
<comment type="caution">
    <text evidence="3">The sequence shown here is derived from an EMBL/GenBank/DDBJ whole genome shotgun (WGS) entry which is preliminary data.</text>
</comment>
<proteinExistence type="predicted"/>
<keyword evidence="1" id="KW-1133">Transmembrane helix</keyword>
<feature type="domain" description="GGDEF" evidence="2">
    <location>
        <begin position="232"/>
        <end position="365"/>
    </location>
</feature>
<feature type="transmembrane region" description="Helical" evidence="1">
    <location>
        <begin position="21"/>
        <end position="43"/>
    </location>
</feature>
<protein>
    <submittedName>
        <fullName evidence="3">Diguanylate cyclase</fullName>
    </submittedName>
</protein>
<keyword evidence="1" id="KW-0472">Membrane</keyword>
<gene>
    <name evidence="3" type="ORF">GRI65_08845</name>
</gene>
<dbReference type="NCBIfam" id="TIGR00254">
    <property type="entry name" value="GGDEF"/>
    <property type="match status" value="1"/>
</dbReference>
<dbReference type="SMART" id="SM00267">
    <property type="entry name" value="GGDEF"/>
    <property type="match status" value="1"/>
</dbReference>
<name>A0A845AYI3_9SPHN</name>
<dbReference type="PANTHER" id="PTHR46663:SF2">
    <property type="entry name" value="GGDEF DOMAIN-CONTAINING PROTEIN"/>
    <property type="match status" value="1"/>
</dbReference>
<dbReference type="AlphaFoldDB" id="A0A845AYI3"/>
<dbReference type="SUPFAM" id="SSF55073">
    <property type="entry name" value="Nucleotide cyclase"/>
    <property type="match status" value="1"/>
</dbReference>